<reference evidence="1 2" key="1">
    <citation type="submission" date="2016-05" db="EMBL/GenBank/DDBJ databases">
        <title>Genomic and physiological characterization of Planctopirus sp. isolated from fresh water lake.</title>
        <authorList>
            <person name="Subhash Y."/>
            <person name="Ramana C."/>
        </authorList>
    </citation>
    <scope>NUCLEOTIDE SEQUENCE [LARGE SCALE GENOMIC DNA]</scope>
    <source>
        <strain evidence="1 2">JC280</strain>
    </source>
</reference>
<evidence type="ECO:0000313" key="2">
    <source>
        <dbReference type="Proteomes" id="UP000094828"/>
    </source>
</evidence>
<dbReference type="AlphaFoldDB" id="A0A1C3EJH7"/>
<keyword evidence="2" id="KW-1185">Reference proteome</keyword>
<gene>
    <name evidence="1" type="ORF">A6X21_18980</name>
</gene>
<dbReference type="Proteomes" id="UP000094828">
    <property type="component" value="Unassembled WGS sequence"/>
</dbReference>
<dbReference type="STRING" id="1841610.A6X21_18980"/>
<sequence length="85" mass="9322">MLTPAAIVNGRTVALFVIIGTTANSHQRNGFCNRKLNISTGALRSSSSRHRFFSSSFCRFDQSTFLSSHGYIHSSNPSRALTRTA</sequence>
<evidence type="ECO:0000313" key="1">
    <source>
        <dbReference type="EMBL" id="ODA33379.1"/>
    </source>
</evidence>
<protein>
    <submittedName>
        <fullName evidence="1">Uncharacterized protein</fullName>
    </submittedName>
</protein>
<name>A0A1C3EJH7_9PLAN</name>
<dbReference type="EMBL" id="LYDR01000055">
    <property type="protein sequence ID" value="ODA33379.1"/>
    <property type="molecule type" value="Genomic_DNA"/>
</dbReference>
<proteinExistence type="predicted"/>
<accession>A0A1C3EJH7</accession>
<comment type="caution">
    <text evidence="1">The sequence shown here is derived from an EMBL/GenBank/DDBJ whole genome shotgun (WGS) entry which is preliminary data.</text>
</comment>
<organism evidence="1 2">
    <name type="scientific">Planctopirus hydrillae</name>
    <dbReference type="NCBI Taxonomy" id="1841610"/>
    <lineage>
        <taxon>Bacteria</taxon>
        <taxon>Pseudomonadati</taxon>
        <taxon>Planctomycetota</taxon>
        <taxon>Planctomycetia</taxon>
        <taxon>Planctomycetales</taxon>
        <taxon>Planctomycetaceae</taxon>
        <taxon>Planctopirus</taxon>
    </lineage>
</organism>